<dbReference type="GO" id="GO:0003735">
    <property type="term" value="F:structural constituent of ribosome"/>
    <property type="evidence" value="ECO:0007669"/>
    <property type="project" value="InterPro"/>
</dbReference>
<dbReference type="EMBL" id="DSAC01000061">
    <property type="protein sequence ID" value="HHO73983.1"/>
    <property type="molecule type" value="Genomic_DNA"/>
</dbReference>
<accession>A0A7C5X0Y8</accession>
<evidence type="ECO:0000256" key="2">
    <source>
        <dbReference type="ARBA" id="ARBA00022980"/>
    </source>
</evidence>
<dbReference type="Pfam" id="PF00542">
    <property type="entry name" value="Ribosomal_L12"/>
    <property type="match status" value="1"/>
</dbReference>
<gene>
    <name evidence="4" type="primary">rplL</name>
    <name evidence="7" type="ORF">ENN04_04970</name>
    <name evidence="8" type="ORF">ENN04_05010</name>
</gene>
<keyword evidence="2 4" id="KW-0689">Ribosomal protein</keyword>
<evidence type="ECO:0000313" key="7">
    <source>
        <dbReference type="EMBL" id="HHO73975.1"/>
    </source>
</evidence>
<dbReference type="AlphaFoldDB" id="A0A7C5X0Y8"/>
<reference evidence="7" key="1">
    <citation type="journal article" date="2020" name="mSystems">
        <title>Genome- and Community-Level Interaction Insights into Carbon Utilization and Element Cycling Functions of Hydrothermarchaeota in Hydrothermal Sediment.</title>
        <authorList>
            <person name="Zhou Z."/>
            <person name="Liu Y."/>
            <person name="Xu W."/>
            <person name="Pan J."/>
            <person name="Luo Z.H."/>
            <person name="Li M."/>
        </authorList>
    </citation>
    <scope>NUCLEOTIDE SEQUENCE [LARGE SCALE GENOMIC DNA]</scope>
    <source>
        <strain evidence="7">SpSt-114</strain>
    </source>
</reference>
<dbReference type="PANTHER" id="PTHR45987">
    <property type="entry name" value="39S RIBOSOMAL PROTEIN L12"/>
    <property type="match status" value="1"/>
</dbReference>
<dbReference type="HAMAP" id="MF_00368">
    <property type="entry name" value="Ribosomal_bL12"/>
    <property type="match status" value="1"/>
</dbReference>
<dbReference type="Gene3D" id="1.20.5.710">
    <property type="entry name" value="Single helix bin"/>
    <property type="match status" value="1"/>
</dbReference>
<dbReference type="Pfam" id="PF16320">
    <property type="entry name" value="Ribosomal_L12_N"/>
    <property type="match status" value="1"/>
</dbReference>
<dbReference type="NCBIfam" id="TIGR00855">
    <property type="entry name" value="L12"/>
    <property type="match status" value="1"/>
</dbReference>
<evidence type="ECO:0000256" key="3">
    <source>
        <dbReference type="ARBA" id="ARBA00023274"/>
    </source>
</evidence>
<dbReference type="Gene3D" id="3.30.1390.10">
    <property type="match status" value="1"/>
</dbReference>
<dbReference type="InterPro" id="IPR036235">
    <property type="entry name" value="Ribosomal_bL12_oligo_N_sf"/>
</dbReference>
<comment type="function">
    <text evidence="4">Forms part of the ribosomal stalk which helps the ribosome interact with GTP-bound translation factors. Is thus essential for accurate translation.</text>
</comment>
<feature type="domain" description="Large ribosomal subunit protein bL12 oligomerization" evidence="6">
    <location>
        <begin position="5"/>
        <end position="51"/>
    </location>
</feature>
<evidence type="ECO:0000259" key="5">
    <source>
        <dbReference type="Pfam" id="PF00542"/>
    </source>
</evidence>
<name>A0A7C5X0Y8_9AQUI</name>
<dbReference type="GO" id="GO:0003729">
    <property type="term" value="F:mRNA binding"/>
    <property type="evidence" value="ECO:0007669"/>
    <property type="project" value="TreeGrafter"/>
</dbReference>
<dbReference type="SUPFAM" id="SSF48300">
    <property type="entry name" value="Ribosomal protein L7/12, oligomerisation (N-terminal) domain"/>
    <property type="match status" value="1"/>
</dbReference>
<dbReference type="InterPro" id="IPR013823">
    <property type="entry name" value="Ribosomal_bL12_C"/>
</dbReference>
<dbReference type="InterPro" id="IPR014719">
    <property type="entry name" value="Ribosomal_bL12_C/ClpS-like"/>
</dbReference>
<dbReference type="GO" id="GO:0022625">
    <property type="term" value="C:cytosolic large ribosomal subunit"/>
    <property type="evidence" value="ECO:0007669"/>
    <property type="project" value="TreeGrafter"/>
</dbReference>
<sequence length="130" mass="13399">MPALTIDEIVEAIGNMTLLEVAELVKKLEEKFGVSATAVVAAAPAAVAGAPAGPAPAAEEKTEFTVILKSAGANKINVIKVVREITGLGLKEAKDLVDSAPKPVKEGVSKEEAENIAKKLQEAGAEVEIK</sequence>
<comment type="caution">
    <text evidence="7">The sequence shown here is derived from an EMBL/GenBank/DDBJ whole genome shotgun (WGS) entry which is preliminary data.</text>
</comment>
<proteinExistence type="inferred from homology"/>
<comment type="similarity">
    <text evidence="1 4">Belongs to the bacterial ribosomal protein bL12 family.</text>
</comment>
<evidence type="ECO:0000256" key="4">
    <source>
        <dbReference type="HAMAP-Rule" id="MF_00368"/>
    </source>
</evidence>
<evidence type="ECO:0000259" key="6">
    <source>
        <dbReference type="Pfam" id="PF16320"/>
    </source>
</evidence>
<dbReference type="FunFam" id="3.30.1390.10:FF:000001">
    <property type="entry name" value="50S ribosomal protein L7/L12"/>
    <property type="match status" value="1"/>
</dbReference>
<organism evidence="7">
    <name type="scientific">Thermocrinis ruber</name>
    <dbReference type="NCBI Taxonomy" id="75906"/>
    <lineage>
        <taxon>Bacteria</taxon>
        <taxon>Pseudomonadati</taxon>
        <taxon>Aquificota</taxon>
        <taxon>Aquificia</taxon>
        <taxon>Aquificales</taxon>
        <taxon>Aquificaceae</taxon>
        <taxon>Thermocrinis</taxon>
    </lineage>
</organism>
<dbReference type="InterPro" id="IPR000206">
    <property type="entry name" value="Ribosomal_bL12"/>
</dbReference>
<feature type="domain" description="Large ribosomal subunit protein bL12 C-terminal" evidence="5">
    <location>
        <begin position="64"/>
        <end position="130"/>
    </location>
</feature>
<evidence type="ECO:0000256" key="1">
    <source>
        <dbReference type="ARBA" id="ARBA00007197"/>
    </source>
</evidence>
<evidence type="ECO:0000313" key="8">
    <source>
        <dbReference type="EMBL" id="HHO73983.1"/>
    </source>
</evidence>
<dbReference type="GO" id="GO:0006412">
    <property type="term" value="P:translation"/>
    <property type="evidence" value="ECO:0007669"/>
    <property type="project" value="UniProtKB-UniRule"/>
</dbReference>
<protein>
    <recommendedName>
        <fullName evidence="4">Large ribosomal subunit protein bL12</fullName>
    </recommendedName>
</protein>
<keyword evidence="3 4" id="KW-0687">Ribonucleoprotein</keyword>
<dbReference type="EMBL" id="DSAC01000061">
    <property type="protein sequence ID" value="HHO73975.1"/>
    <property type="molecule type" value="Genomic_DNA"/>
</dbReference>
<comment type="subunit">
    <text evidence="4">Homodimer. Part of the ribosomal stalk of the 50S ribosomal subunit. Forms a multimeric L10(L12)X complex, where L10 forms an elongated spine to which 2 to 4 L12 dimers bind in a sequential fashion. Binds GTP-bound translation factors.</text>
</comment>
<dbReference type="InterPro" id="IPR008932">
    <property type="entry name" value="Ribosomal_bL12_oligo"/>
</dbReference>
<dbReference type="SUPFAM" id="SSF54736">
    <property type="entry name" value="ClpS-like"/>
    <property type="match status" value="1"/>
</dbReference>
<dbReference type="PANTHER" id="PTHR45987:SF4">
    <property type="entry name" value="LARGE RIBOSOMAL SUBUNIT PROTEIN BL12M"/>
    <property type="match status" value="1"/>
</dbReference>
<dbReference type="CDD" id="cd00387">
    <property type="entry name" value="Ribosomal_L7_L12"/>
    <property type="match status" value="1"/>
</dbReference>